<evidence type="ECO:0000256" key="2">
    <source>
        <dbReference type="ARBA" id="ARBA00004347"/>
    </source>
</evidence>
<gene>
    <name evidence="12" type="ORF">LALA0_S05e04522g</name>
</gene>
<dbReference type="OrthoDB" id="310217at2759"/>
<dbReference type="PIRSF" id="PIRSF016478">
    <property type="entry name" value="Coatomer_esu"/>
    <property type="match status" value="1"/>
</dbReference>
<keyword evidence="7 11" id="KW-0653">Protein transport</keyword>
<dbReference type="GO" id="GO:0015031">
    <property type="term" value="P:protein transport"/>
    <property type="evidence" value="ECO:0007669"/>
    <property type="project" value="UniProtKB-UniRule"/>
</dbReference>
<evidence type="ECO:0000256" key="9">
    <source>
        <dbReference type="ARBA" id="ARBA00023136"/>
    </source>
</evidence>
<dbReference type="GO" id="GO:1990841">
    <property type="term" value="F:promoter-specific chromatin binding"/>
    <property type="evidence" value="ECO:0007669"/>
    <property type="project" value="EnsemblFungi"/>
</dbReference>
<comment type="function">
    <text evidence="11">The coatomer is a cytosolic protein complex that binds to dilysine motifs and reversibly associates with Golgi non-clathrin-coated vesicles, which further mediate biosynthetic protein transport from the ER, via the Golgi up to the trans Golgi network. The coatomer complex is required for budding from Golgi membranes, and is essential for the retrograde Golgi-to-ER transport of dilysine-tagged proteins.</text>
</comment>
<dbReference type="Proteomes" id="UP000054304">
    <property type="component" value="Unassembled WGS sequence"/>
</dbReference>
<evidence type="ECO:0000256" key="4">
    <source>
        <dbReference type="ARBA" id="ARBA00022448"/>
    </source>
</evidence>
<dbReference type="HOGENOM" id="CLU_075638_0_0_1"/>
<dbReference type="GO" id="GO:0005198">
    <property type="term" value="F:structural molecule activity"/>
    <property type="evidence" value="ECO:0007669"/>
    <property type="project" value="UniProtKB-UniRule"/>
</dbReference>
<evidence type="ECO:0000256" key="11">
    <source>
        <dbReference type="PIRNR" id="PIRNR016478"/>
    </source>
</evidence>
<dbReference type="GO" id="GO:0006901">
    <property type="term" value="P:vesicle coating"/>
    <property type="evidence" value="ECO:0007669"/>
    <property type="project" value="EnsemblFungi"/>
</dbReference>
<dbReference type="InterPro" id="IPR011990">
    <property type="entry name" value="TPR-like_helical_dom_sf"/>
</dbReference>
<dbReference type="GO" id="GO:0006891">
    <property type="term" value="P:intra-Golgi vesicle-mediated transport"/>
    <property type="evidence" value="ECO:0007669"/>
    <property type="project" value="TreeGrafter"/>
</dbReference>
<accession>A0A0C7MR38</accession>
<dbReference type="PANTHER" id="PTHR10805:SF0">
    <property type="entry name" value="COATOMER SUBUNIT EPSILON"/>
    <property type="match status" value="1"/>
</dbReference>
<dbReference type="Pfam" id="PF04733">
    <property type="entry name" value="Coatomer_E"/>
    <property type="match status" value="1"/>
</dbReference>
<dbReference type="GO" id="GO:0032511">
    <property type="term" value="P:late endosome to vacuole transport via multivesicular body sorting pathway"/>
    <property type="evidence" value="ECO:0007669"/>
    <property type="project" value="EnsemblFungi"/>
</dbReference>
<sequence length="292" mass="32337">MDFFNVKQQYYTGNFKEALSYLQKSADDNSEVAEFYKAQSLRAIGQLKSFKSQSSLGPVLETYVAGLETRNLVDLENAVSKHKSLFSLNFLASALAAQGEFESAIQTCNEGLTGELGPGATELALLAVQISVLDPRKASKGAQILQNYLAATEDTYANEDEIIINLAESYVNFALGREVSGSNFYFFEELSQTLPSWKTQLALLSSHLQQSNLPEAQAIVDLLESEFYQTQAESAKLYTTELIANKITLAAMQGEHVDELREKLLEISPNHPLSQDYRANDAKFDEIVAKYA</sequence>
<evidence type="ECO:0000256" key="10">
    <source>
        <dbReference type="ARBA" id="ARBA00023329"/>
    </source>
</evidence>
<dbReference type="GO" id="GO:0006888">
    <property type="term" value="P:endoplasmic reticulum to Golgi vesicle-mediated transport"/>
    <property type="evidence" value="ECO:0007669"/>
    <property type="project" value="EnsemblFungi"/>
</dbReference>
<name>A0A0C7MR38_9SACH</name>
<dbReference type="AlphaFoldDB" id="A0A0C7MR38"/>
<dbReference type="PANTHER" id="PTHR10805">
    <property type="entry name" value="COATOMER SUBUNIT EPSILON"/>
    <property type="match status" value="1"/>
</dbReference>
<evidence type="ECO:0000256" key="5">
    <source>
        <dbReference type="ARBA" id="ARBA00022490"/>
    </source>
</evidence>
<evidence type="ECO:0000256" key="7">
    <source>
        <dbReference type="ARBA" id="ARBA00022927"/>
    </source>
</evidence>
<evidence type="ECO:0000256" key="8">
    <source>
        <dbReference type="ARBA" id="ARBA00023034"/>
    </source>
</evidence>
<comment type="similarity">
    <text evidence="3 11">Belongs to the COPE family.</text>
</comment>
<proteinExistence type="inferred from homology"/>
<evidence type="ECO:0000313" key="13">
    <source>
        <dbReference type="Proteomes" id="UP000054304"/>
    </source>
</evidence>
<evidence type="ECO:0000313" key="12">
    <source>
        <dbReference type="EMBL" id="CEP62388.1"/>
    </source>
</evidence>
<organism evidence="12 13">
    <name type="scientific">Lachancea lanzarotensis</name>
    <dbReference type="NCBI Taxonomy" id="1245769"/>
    <lineage>
        <taxon>Eukaryota</taxon>
        <taxon>Fungi</taxon>
        <taxon>Dikarya</taxon>
        <taxon>Ascomycota</taxon>
        <taxon>Saccharomycotina</taxon>
        <taxon>Saccharomycetes</taxon>
        <taxon>Saccharomycetales</taxon>
        <taxon>Saccharomycetaceae</taxon>
        <taxon>Lachancea</taxon>
    </lineage>
</organism>
<keyword evidence="8 11" id="KW-0333">Golgi apparatus</keyword>
<keyword evidence="5 11" id="KW-0963">Cytoplasm</keyword>
<keyword evidence="10 11" id="KW-0968">Cytoplasmic vesicle</keyword>
<keyword evidence="4 11" id="KW-0813">Transport</keyword>
<dbReference type="RefSeq" id="XP_022628614.1">
    <property type="nucleotide sequence ID" value="XM_022772273.1"/>
</dbReference>
<keyword evidence="13" id="KW-1185">Reference proteome</keyword>
<dbReference type="STRING" id="1245769.A0A0C7MR38"/>
<dbReference type="Gene3D" id="1.25.40.10">
    <property type="entry name" value="Tetratricopeptide repeat domain"/>
    <property type="match status" value="1"/>
</dbReference>
<dbReference type="GO" id="GO:0006890">
    <property type="term" value="P:retrograde vesicle-mediated transport, Golgi to endoplasmic reticulum"/>
    <property type="evidence" value="ECO:0007669"/>
    <property type="project" value="UniProtKB-UniRule"/>
</dbReference>
<reference evidence="12 13" key="1">
    <citation type="submission" date="2014-12" db="EMBL/GenBank/DDBJ databases">
        <authorList>
            <person name="Neuveglise Cecile"/>
        </authorList>
    </citation>
    <scope>NUCLEOTIDE SEQUENCE [LARGE SCALE GENOMIC DNA]</scope>
    <source>
        <strain evidence="12 13">CBS 12615</strain>
    </source>
</reference>
<dbReference type="InterPro" id="IPR006822">
    <property type="entry name" value="Coatomer_esu"/>
</dbReference>
<evidence type="ECO:0000256" key="3">
    <source>
        <dbReference type="ARBA" id="ARBA00008827"/>
    </source>
</evidence>
<dbReference type="GO" id="GO:0000139">
    <property type="term" value="C:Golgi membrane"/>
    <property type="evidence" value="ECO:0007669"/>
    <property type="project" value="UniProtKB-SubCell"/>
</dbReference>
<keyword evidence="9 11" id="KW-0472">Membrane</keyword>
<evidence type="ECO:0000256" key="6">
    <source>
        <dbReference type="ARBA" id="ARBA00022892"/>
    </source>
</evidence>
<keyword evidence="6 11" id="KW-0931">ER-Golgi transport</keyword>
<comment type="subcellular location">
    <subcellularLocation>
        <location evidence="2">Cytoplasmic vesicle</location>
        <location evidence="2">COPI-coated vesicle membrane</location>
        <topology evidence="2">Peripheral membrane protein</topology>
        <orientation evidence="2">Cytoplasmic side</orientation>
    </subcellularLocation>
    <subcellularLocation>
        <location evidence="1">Golgi apparatus membrane</location>
        <topology evidence="1">Peripheral membrane protein</topology>
        <orientation evidence="1">Cytoplasmic side</orientation>
    </subcellularLocation>
</comment>
<dbReference type="EMBL" id="LN736364">
    <property type="protein sequence ID" value="CEP62388.1"/>
    <property type="molecule type" value="Genomic_DNA"/>
</dbReference>
<protein>
    <recommendedName>
        <fullName evidence="11">Coatomer subunit epsilon</fullName>
    </recommendedName>
</protein>
<evidence type="ECO:0000256" key="1">
    <source>
        <dbReference type="ARBA" id="ARBA00004255"/>
    </source>
</evidence>
<dbReference type="GeneID" id="34685856"/>
<dbReference type="GO" id="GO:0030126">
    <property type="term" value="C:COPI vesicle coat"/>
    <property type="evidence" value="ECO:0007669"/>
    <property type="project" value="EnsemblFungi"/>
</dbReference>